<dbReference type="EMBL" id="JBDLBQ010000007">
    <property type="protein sequence ID" value="MFN2102835.1"/>
    <property type="molecule type" value="Genomic_DNA"/>
</dbReference>
<reference evidence="2 3" key="1">
    <citation type="journal article" date="2024" name="Anaerobe">
        <title>The identification of Finegoldia dalianensis sp. nov., isolated from the pus of a patient with skin abscess and genomic analysis of the strains belonging to Finegoldia genus.</title>
        <authorList>
            <person name="Li Y."/>
            <person name="Wang Y."/>
            <person name="Xiao D."/>
            <person name="Wang J."/>
            <person name="Jin D."/>
        </authorList>
    </citation>
    <scope>NUCLEOTIDE SEQUENCE [LARGE SCALE GENOMIC DNA]</scope>
    <source>
        <strain evidence="2 3">LY240594</strain>
    </source>
</reference>
<evidence type="ECO:0008006" key="4">
    <source>
        <dbReference type="Google" id="ProtNLM"/>
    </source>
</evidence>
<gene>
    <name evidence="2" type="ORF">ABDJ34_07970</name>
</gene>
<feature type="compositionally biased region" description="Acidic residues" evidence="1">
    <location>
        <begin position="212"/>
        <end position="232"/>
    </location>
</feature>
<organism evidence="2 3">
    <name type="scientific">Finegoldia dalianensis</name>
    <dbReference type="NCBI Taxonomy" id="3145239"/>
    <lineage>
        <taxon>Bacteria</taxon>
        <taxon>Bacillati</taxon>
        <taxon>Bacillota</taxon>
        <taxon>Tissierellia</taxon>
        <taxon>Tissierellales</taxon>
        <taxon>Peptoniphilaceae</taxon>
        <taxon>Finegoldia</taxon>
    </lineage>
</organism>
<dbReference type="Proteomes" id="UP001634413">
    <property type="component" value="Unassembled WGS sequence"/>
</dbReference>
<feature type="compositionally biased region" description="Acidic residues" evidence="1">
    <location>
        <begin position="172"/>
        <end position="194"/>
    </location>
</feature>
<evidence type="ECO:0000313" key="3">
    <source>
        <dbReference type="Proteomes" id="UP001634413"/>
    </source>
</evidence>
<keyword evidence="3" id="KW-1185">Reference proteome</keyword>
<comment type="caution">
    <text evidence="2">The sequence shown here is derived from an EMBL/GenBank/DDBJ whole genome shotgun (WGS) entry which is preliminary data.</text>
</comment>
<protein>
    <recommendedName>
        <fullName evidence="4">Phage protein</fullName>
    </recommendedName>
</protein>
<feature type="region of interest" description="Disordered" evidence="1">
    <location>
        <begin position="171"/>
        <end position="243"/>
    </location>
</feature>
<proteinExistence type="predicted"/>
<accession>A0ABW9KFE1</accession>
<sequence>MEKKTWRFYFTEDDYRQMRASRMSVALQLAFDFDSNKDNNDPLDKYILDNTGLKLYHSEIEDVLIMKIYIVSKLEEMFDDLNNKQYTEDEFKKIYQQNFSDICENIVADFYINDNAGSYYEIVNPILSAQMDAADESSKEIIDNIEETINKAQEDSLPKIELPDELKIKEDNNDEVLNEDLIEEVDLNTEEETDSNTSEEKEEETDSNTSEEKEDELEKDTDGEEKSEDNKEDEGPSSIKVEM</sequence>
<evidence type="ECO:0000256" key="1">
    <source>
        <dbReference type="SAM" id="MobiDB-lite"/>
    </source>
</evidence>
<dbReference type="RefSeq" id="WP_412701981.1">
    <property type="nucleotide sequence ID" value="NZ_JBDLBQ010000007.1"/>
</dbReference>
<name>A0ABW9KFE1_9FIRM</name>
<evidence type="ECO:0000313" key="2">
    <source>
        <dbReference type="EMBL" id="MFN2102835.1"/>
    </source>
</evidence>